<sequence>MPKRGDRTDPKTAALREDGTLNPSPEKVGDPKFQTGEFFDSRDLMQVRYEMLRRVSIDNLSVTQAAAEYGVSRPTYYQARSSFDESGLGGLVPKKRGPRGPHKLQGDILAFVEKQIVPGKPLRAREMARLIWQVFSVEIHPRTIERALGGKKTTQRATEPVQKKPLRG</sequence>
<reference evidence="3 4" key="1">
    <citation type="submission" date="2014-02" db="EMBL/GenBank/DDBJ databases">
        <title>The small core and large imbalanced accessory genome model reveals a collaborative survival strategy of Sorangium cellulosum strains in nature.</title>
        <authorList>
            <person name="Han K."/>
            <person name="Peng R."/>
            <person name="Blom J."/>
            <person name="Li Y.-Z."/>
        </authorList>
    </citation>
    <scope>NUCLEOTIDE SEQUENCE [LARGE SCALE GENOMIC DNA]</scope>
    <source>
        <strain evidence="3 4">So0008-312</strain>
    </source>
</reference>
<evidence type="ECO:0000313" key="3">
    <source>
        <dbReference type="EMBL" id="KYF70849.1"/>
    </source>
</evidence>
<comment type="caution">
    <text evidence="3">The sequence shown here is derived from an EMBL/GenBank/DDBJ whole genome shotgun (WGS) entry which is preliminary data.</text>
</comment>
<feature type="region of interest" description="Disordered" evidence="1">
    <location>
        <begin position="148"/>
        <end position="168"/>
    </location>
</feature>
<proteinExistence type="predicted"/>
<dbReference type="Pfam" id="PF13518">
    <property type="entry name" value="HTH_28"/>
    <property type="match status" value="1"/>
</dbReference>
<evidence type="ECO:0000259" key="2">
    <source>
        <dbReference type="Pfam" id="PF13518"/>
    </source>
</evidence>
<dbReference type="AlphaFoldDB" id="A0A150QS99"/>
<feature type="domain" description="Insertion element IS150 protein InsJ-like helix-turn-helix" evidence="2">
    <location>
        <begin position="48"/>
        <end position="99"/>
    </location>
</feature>
<protein>
    <recommendedName>
        <fullName evidence="2">Insertion element IS150 protein InsJ-like helix-turn-helix domain-containing protein</fullName>
    </recommendedName>
</protein>
<feature type="region of interest" description="Disordered" evidence="1">
    <location>
        <begin position="1"/>
        <end position="35"/>
    </location>
</feature>
<dbReference type="OrthoDB" id="8683412at2"/>
<dbReference type="SUPFAM" id="SSF46689">
    <property type="entry name" value="Homeodomain-like"/>
    <property type="match status" value="1"/>
</dbReference>
<gene>
    <name evidence="3" type="ORF">BE15_30555</name>
</gene>
<dbReference type="InterPro" id="IPR009057">
    <property type="entry name" value="Homeodomain-like_sf"/>
</dbReference>
<dbReference type="RefSeq" id="WP_061607393.1">
    <property type="nucleotide sequence ID" value="NZ_JEMA01000372.1"/>
</dbReference>
<name>A0A150QS99_SORCE</name>
<evidence type="ECO:0000256" key="1">
    <source>
        <dbReference type="SAM" id="MobiDB-lite"/>
    </source>
</evidence>
<dbReference type="InterPro" id="IPR055247">
    <property type="entry name" value="InsJ-like_HTH"/>
</dbReference>
<organism evidence="3 4">
    <name type="scientific">Sorangium cellulosum</name>
    <name type="common">Polyangium cellulosum</name>
    <dbReference type="NCBI Taxonomy" id="56"/>
    <lineage>
        <taxon>Bacteria</taxon>
        <taxon>Pseudomonadati</taxon>
        <taxon>Myxococcota</taxon>
        <taxon>Polyangia</taxon>
        <taxon>Polyangiales</taxon>
        <taxon>Polyangiaceae</taxon>
        <taxon>Sorangium</taxon>
    </lineage>
</organism>
<evidence type="ECO:0000313" key="4">
    <source>
        <dbReference type="Proteomes" id="UP000075260"/>
    </source>
</evidence>
<dbReference type="EMBL" id="JEMA01000372">
    <property type="protein sequence ID" value="KYF70849.1"/>
    <property type="molecule type" value="Genomic_DNA"/>
</dbReference>
<dbReference type="Proteomes" id="UP000075260">
    <property type="component" value="Unassembled WGS sequence"/>
</dbReference>
<accession>A0A150QS99</accession>
<feature type="compositionally biased region" description="Basic and acidic residues" evidence="1">
    <location>
        <begin position="1"/>
        <end position="19"/>
    </location>
</feature>